<evidence type="ECO:0000256" key="1">
    <source>
        <dbReference type="SAM" id="MobiDB-lite"/>
    </source>
</evidence>
<dbReference type="PANTHER" id="PTHR24148:SF64">
    <property type="entry name" value="HETEROKARYON INCOMPATIBILITY DOMAIN-CONTAINING PROTEIN"/>
    <property type="match status" value="1"/>
</dbReference>
<proteinExistence type="predicted"/>
<dbReference type="Pfam" id="PF06985">
    <property type="entry name" value="HET"/>
    <property type="match status" value="1"/>
</dbReference>
<feature type="region of interest" description="Disordered" evidence="1">
    <location>
        <begin position="1"/>
        <end position="52"/>
    </location>
</feature>
<evidence type="ECO:0000313" key="4">
    <source>
        <dbReference type="Proteomes" id="UP001390339"/>
    </source>
</evidence>
<feature type="compositionally biased region" description="Polar residues" evidence="1">
    <location>
        <begin position="16"/>
        <end position="27"/>
    </location>
</feature>
<gene>
    <name evidence="3" type="ORF">PGQ11_007576</name>
</gene>
<dbReference type="Proteomes" id="UP001390339">
    <property type="component" value="Unassembled WGS sequence"/>
</dbReference>
<dbReference type="InterPro" id="IPR052895">
    <property type="entry name" value="HetReg/Transcr_Mod"/>
</dbReference>
<feature type="compositionally biased region" description="Low complexity" evidence="1">
    <location>
        <begin position="32"/>
        <end position="41"/>
    </location>
</feature>
<reference evidence="3 4" key="1">
    <citation type="journal article" date="2024" name="IMA Fungus">
        <title>Apiospora arundinis, a panoply of carbohydrate-active enzymes and secondary metabolites.</title>
        <authorList>
            <person name="Sorensen T."/>
            <person name="Petersen C."/>
            <person name="Muurmann A.T."/>
            <person name="Christiansen J.V."/>
            <person name="Brundto M.L."/>
            <person name="Overgaard C.K."/>
            <person name="Boysen A.T."/>
            <person name="Wollenberg R.D."/>
            <person name="Larsen T.O."/>
            <person name="Sorensen J.L."/>
            <person name="Nielsen K.L."/>
            <person name="Sondergaard T.E."/>
        </authorList>
    </citation>
    <scope>NUCLEOTIDE SEQUENCE [LARGE SCALE GENOMIC DNA]</scope>
    <source>
        <strain evidence="3 4">AAU 773</strain>
    </source>
</reference>
<organism evidence="3 4">
    <name type="scientific">Apiospora arundinis</name>
    <dbReference type="NCBI Taxonomy" id="335852"/>
    <lineage>
        <taxon>Eukaryota</taxon>
        <taxon>Fungi</taxon>
        <taxon>Dikarya</taxon>
        <taxon>Ascomycota</taxon>
        <taxon>Pezizomycotina</taxon>
        <taxon>Sordariomycetes</taxon>
        <taxon>Xylariomycetidae</taxon>
        <taxon>Amphisphaeriales</taxon>
        <taxon>Apiosporaceae</taxon>
        <taxon>Apiospora</taxon>
    </lineage>
</organism>
<comment type="caution">
    <text evidence="3">The sequence shown here is derived from an EMBL/GenBank/DDBJ whole genome shotgun (WGS) entry which is preliminary data.</text>
</comment>
<accession>A0ABR2IWE0</accession>
<dbReference type="PANTHER" id="PTHR24148">
    <property type="entry name" value="ANKYRIN REPEAT DOMAIN-CONTAINING PROTEIN 39 HOMOLOG-RELATED"/>
    <property type="match status" value="1"/>
</dbReference>
<evidence type="ECO:0000313" key="3">
    <source>
        <dbReference type="EMBL" id="KAK8868998.1"/>
    </source>
</evidence>
<protein>
    <submittedName>
        <fullName evidence="3">Het-domain protein</fullName>
    </submittedName>
</protein>
<name>A0ABR2IWE0_9PEZI</name>
<keyword evidence="4" id="KW-1185">Reference proteome</keyword>
<evidence type="ECO:0000259" key="2">
    <source>
        <dbReference type="Pfam" id="PF06985"/>
    </source>
</evidence>
<feature type="domain" description="Heterokaryon incompatibility" evidence="2">
    <location>
        <begin position="187"/>
        <end position="319"/>
    </location>
</feature>
<dbReference type="EMBL" id="JAPCWZ010000004">
    <property type="protein sequence ID" value="KAK8868998.1"/>
    <property type="molecule type" value="Genomic_DNA"/>
</dbReference>
<dbReference type="InterPro" id="IPR010730">
    <property type="entry name" value="HET"/>
</dbReference>
<sequence>MSRIPDRMDGVPFPGQNPTHDTPTQYRPPSSPLRSTSSASPEETFPIINPPDGCLGKARLSYQYTPLPSDTSIRLLRVHTLPDAGPQNLRDRLRCSIVVADLTEHPDYFALSYTWGDSRVMFTDKGDIFPREAWTAPAFEIECDGLPVSVATNLYTALISLRGGLSDGVGIYASALGDDRYQRRPWREGDYFYMWVDALCINQSDLGEKGRQIPLMGRIYSQARTTWMWLGGGEPLITQGAPAAWGKLEQVAERLETQLGIDGSPMEEQVLSKRLEAFDICDPAAYVDIGLDPIKPMELIGFYLLFRRSWCKRAWTYQEWVLSPRSVFLCGSVILSSQRLFDILQTTRGRWLARIENFVRSFIVDPDSSCTPKTTSFGADKKLESLRLFCPDYDHRLRGNVGILHVVQSVKAVLGHRSSNLKGEDHVHPLPAHGAPKLPLWSMNDLRSLEVTDPRDHIYAFYSIFREHAARSGSAYFPTPDYTKAVRDVYIDAAGLLVAEVGLALLGVREPRSDNDGDNSLDLPSWVPDFGCWFVPIFDGGAEEPGSERCRADAGLESPAPPLEVKSGHLLGVQGYRIDTVIRSSTMRMDTHQSFSNKCNGLIPTLEASESPQTPSPDCFEVLWRTLATKPCTQGNSDEPGRLLIETLSPSHPDVNLCATAAGRLGAAQAELASGDEIWVLNGSSVPVALRSLGGKCYNVVGCMYVHGIMYGEGLREGTETASIDLV</sequence>